<keyword evidence="4" id="KW-0732">Signal</keyword>
<name>A0A7U2HW48_PHANO</name>
<evidence type="ECO:0000256" key="1">
    <source>
        <dbReference type="ARBA" id="ARBA00022801"/>
    </source>
</evidence>
<dbReference type="PANTHER" id="PTHR20963:SF14">
    <property type="entry name" value="ACID PHOSPHATASE, PUTATIVE-RELATED"/>
    <property type="match status" value="1"/>
</dbReference>
<dbReference type="GO" id="GO:0016791">
    <property type="term" value="F:phosphatase activity"/>
    <property type="evidence" value="ECO:0007669"/>
    <property type="project" value="InterPro"/>
</dbReference>
<feature type="disulfide bond" evidence="3">
    <location>
        <begin position="235"/>
        <end position="248"/>
    </location>
</feature>
<dbReference type="CDD" id="cd07061">
    <property type="entry name" value="HP_HAP_like"/>
    <property type="match status" value="1"/>
</dbReference>
<dbReference type="PANTHER" id="PTHR20963">
    <property type="entry name" value="MULTIPLE INOSITOL POLYPHOSPHATE PHOSPHATASE-RELATED"/>
    <property type="match status" value="1"/>
</dbReference>
<dbReference type="InterPro" id="IPR000560">
    <property type="entry name" value="His_Pase_clade-2"/>
</dbReference>
<dbReference type="KEGG" id="pno:SNOG_00343"/>
<dbReference type="RefSeq" id="XP_001791033.1">
    <property type="nucleotide sequence ID" value="XM_001790981.1"/>
</dbReference>
<dbReference type="OrthoDB" id="6509975at2759"/>
<dbReference type="AlphaFoldDB" id="A0A7U2HW48"/>
<organism evidence="5 6">
    <name type="scientific">Phaeosphaeria nodorum (strain SN15 / ATCC MYA-4574 / FGSC 10173)</name>
    <name type="common">Glume blotch fungus</name>
    <name type="synonym">Parastagonospora nodorum</name>
    <dbReference type="NCBI Taxonomy" id="321614"/>
    <lineage>
        <taxon>Eukaryota</taxon>
        <taxon>Fungi</taxon>
        <taxon>Dikarya</taxon>
        <taxon>Ascomycota</taxon>
        <taxon>Pezizomycotina</taxon>
        <taxon>Dothideomycetes</taxon>
        <taxon>Pleosporomycetidae</taxon>
        <taxon>Pleosporales</taxon>
        <taxon>Pleosporineae</taxon>
        <taxon>Phaeosphaeriaceae</taxon>
        <taxon>Parastagonospora</taxon>
    </lineage>
</organism>
<evidence type="ECO:0000256" key="2">
    <source>
        <dbReference type="ARBA" id="ARBA00023180"/>
    </source>
</evidence>
<reference evidence="6" key="1">
    <citation type="journal article" date="2021" name="BMC Genomics">
        <title>Chromosome-level genome assembly and manually-curated proteome of model necrotroph Parastagonospora nodorum Sn15 reveals a genome-wide trove of candidate effector homologs, and redundancy of virulence-related functions within an accessory chromosome.</title>
        <authorList>
            <person name="Bertazzoni S."/>
            <person name="Jones D.A.B."/>
            <person name="Phan H.T."/>
            <person name="Tan K.-C."/>
            <person name="Hane J.K."/>
        </authorList>
    </citation>
    <scope>NUCLEOTIDE SEQUENCE [LARGE SCALE GENOMIC DNA]</scope>
    <source>
        <strain evidence="6">SN15 / ATCC MYA-4574 / FGSC 10173)</strain>
    </source>
</reference>
<evidence type="ECO:0000313" key="6">
    <source>
        <dbReference type="Proteomes" id="UP000663193"/>
    </source>
</evidence>
<evidence type="ECO:0000256" key="4">
    <source>
        <dbReference type="SAM" id="SignalP"/>
    </source>
</evidence>
<evidence type="ECO:0000313" key="5">
    <source>
        <dbReference type="EMBL" id="QRC90826.1"/>
    </source>
</evidence>
<dbReference type="FunFam" id="3.40.50.1240:FF:000065">
    <property type="entry name" value="Similar to histidine acid phosphatase"/>
    <property type="match status" value="1"/>
</dbReference>
<proteinExistence type="predicted"/>
<dbReference type="PIRSF" id="PIRSF000894">
    <property type="entry name" value="Acid_phosphatase"/>
    <property type="match status" value="1"/>
</dbReference>
<protein>
    <recommendedName>
        <fullName evidence="7">Acid phosphatase</fullName>
    </recommendedName>
</protein>
<dbReference type="SUPFAM" id="SSF53254">
    <property type="entry name" value="Phosphoglycerate mutase-like"/>
    <property type="match status" value="1"/>
</dbReference>
<dbReference type="Pfam" id="PF00328">
    <property type="entry name" value="His_Phos_2"/>
    <property type="match status" value="1"/>
</dbReference>
<gene>
    <name evidence="5" type="ORF">JI435_003430</name>
</gene>
<dbReference type="InterPro" id="IPR029033">
    <property type="entry name" value="His_PPase_superfam"/>
</dbReference>
<feature type="signal peptide" evidence="4">
    <location>
        <begin position="1"/>
        <end position="21"/>
    </location>
</feature>
<keyword evidence="6" id="KW-1185">Reference proteome</keyword>
<keyword evidence="3" id="KW-1015">Disulfide bond</keyword>
<keyword evidence="2" id="KW-0325">Glycoprotein</keyword>
<dbReference type="OMA" id="FPWVNAS"/>
<dbReference type="EMBL" id="CP069023">
    <property type="protein sequence ID" value="QRC90826.1"/>
    <property type="molecule type" value="Genomic_DNA"/>
</dbReference>
<dbReference type="InterPro" id="IPR016274">
    <property type="entry name" value="Histidine_acid_Pase_euk"/>
</dbReference>
<feature type="disulfide bond" evidence="3">
    <location>
        <begin position="393"/>
        <end position="401"/>
    </location>
</feature>
<dbReference type="Gene3D" id="3.40.50.1240">
    <property type="entry name" value="Phosphoglycerate mutase-like"/>
    <property type="match status" value="1"/>
</dbReference>
<feature type="chain" id="PRO_5034418173" description="Acid phosphatase" evidence="4">
    <location>
        <begin position="22"/>
        <end position="440"/>
    </location>
</feature>
<evidence type="ECO:0008006" key="7">
    <source>
        <dbReference type="Google" id="ProtNLM"/>
    </source>
</evidence>
<feature type="disulfide bond" evidence="3">
    <location>
        <begin position="187"/>
        <end position="424"/>
    </location>
</feature>
<evidence type="ECO:0000256" key="3">
    <source>
        <dbReference type="PIRSR" id="PIRSR000894-2"/>
    </source>
</evidence>
<dbReference type="Proteomes" id="UP000663193">
    <property type="component" value="Chromosome 1"/>
</dbReference>
<feature type="disulfide bond" evidence="3">
    <location>
        <begin position="48"/>
        <end position="369"/>
    </location>
</feature>
<accession>A0A7U2HW48</accession>
<sequence>MLFSSSLLAVALPNAAAAAYAFDPLEHLAGIAPYFEDPVLDPKAPQGCNVTRASMLVRHAAIYGNDFDFESVIEPFVEKLKNTTADWRRAGSLDFLATWQSPIKEEDLEDLTMIGKLEAYKLGVDVHLRYPGLKAPKKVWTSTAERTELSAGSFIDGLVAESNGTERVSVREDAARGADSLTPYKGCPKYSSSYGSNQSSEFKSVYTKPIIARLQDQAPAFNFTADDIVGMQQLCGYETVIRGSSPFCSLDVFSANDWLNFEYMNDIMYFYNAGYGNEISGVLGYPWLSASASTLQSNSSDQDIYVSFTHRELPPAVMVTLGIFNNSGPSLAENINATMPLDKPNHGREWKSSKILPFLTNIAIERMACDSYGYDAGTYYRVLVNQDPKPLECADGPGESCSSSAFEDFVKSRGDMFDGFTEKCNPKYDNSTDTLTIFSS</sequence>
<dbReference type="VEuPathDB" id="FungiDB:JI435_003430"/>
<keyword evidence="1" id="KW-0378">Hydrolase</keyword>